<dbReference type="OrthoDB" id="258580at2759"/>
<protein>
    <submittedName>
        <fullName evidence="2">Uncharacterized protein</fullName>
    </submittedName>
</protein>
<name>A0A3S5IRF8_TRYRA</name>
<evidence type="ECO:0000313" key="2">
    <source>
        <dbReference type="EMBL" id="RNF06459.1"/>
    </source>
</evidence>
<accession>A0A3S5IRF8</accession>
<feature type="region of interest" description="Disordered" evidence="1">
    <location>
        <begin position="56"/>
        <end position="84"/>
    </location>
</feature>
<dbReference type="PROSITE" id="PS51257">
    <property type="entry name" value="PROKAR_LIPOPROTEIN"/>
    <property type="match status" value="1"/>
</dbReference>
<sequence>MLRGVTPRISCYHRPRGNELTSSFFFSLACFCFSFCRQAPLPPFLLHVCAQKHPDEPKELEERVTTTTTPTRRNVMETFGTSPPDADLDIASRDYAQRVQGLHNDAYRQAIGEIAGEMYGVVYTQVYRDALEGYRRDWDSSTA</sequence>
<gene>
    <name evidence="2" type="ORF">TraAM80_03913</name>
</gene>
<proteinExistence type="predicted"/>
<keyword evidence="3" id="KW-1185">Reference proteome</keyword>
<dbReference type="AlphaFoldDB" id="A0A3S5IRF8"/>
<dbReference type="GeneID" id="40327846"/>
<dbReference type="Proteomes" id="UP000283634">
    <property type="component" value="Unassembled WGS sequence"/>
</dbReference>
<evidence type="ECO:0000313" key="3">
    <source>
        <dbReference type="Proteomes" id="UP000283634"/>
    </source>
</evidence>
<comment type="caution">
    <text evidence="2">The sequence shown here is derived from an EMBL/GenBank/DDBJ whole genome shotgun (WGS) entry which is preliminary data.</text>
</comment>
<evidence type="ECO:0000256" key="1">
    <source>
        <dbReference type="SAM" id="MobiDB-lite"/>
    </source>
</evidence>
<organism evidence="2 3">
    <name type="scientific">Trypanosoma rangeli</name>
    <dbReference type="NCBI Taxonomy" id="5698"/>
    <lineage>
        <taxon>Eukaryota</taxon>
        <taxon>Discoba</taxon>
        <taxon>Euglenozoa</taxon>
        <taxon>Kinetoplastea</taxon>
        <taxon>Metakinetoplastina</taxon>
        <taxon>Trypanosomatida</taxon>
        <taxon>Trypanosomatidae</taxon>
        <taxon>Trypanosoma</taxon>
        <taxon>Herpetosoma</taxon>
    </lineage>
</organism>
<reference evidence="2 3" key="1">
    <citation type="journal article" date="2018" name="BMC Genomics">
        <title>Genomic comparison of Trypanosoma conorhini and Trypanosoma rangeli to Trypanosoma cruzi strains of high and low virulence.</title>
        <authorList>
            <person name="Bradwell K.R."/>
            <person name="Koparde V.N."/>
            <person name="Matveyev A.V."/>
            <person name="Serrano M.G."/>
            <person name="Alves J.M."/>
            <person name="Parikh H."/>
            <person name="Huang B."/>
            <person name="Lee V."/>
            <person name="Espinosa-Alvarez O."/>
            <person name="Ortiz P.A."/>
            <person name="Costa-Martins A.G."/>
            <person name="Teixeira M.M."/>
            <person name="Buck G.A."/>
        </authorList>
    </citation>
    <scope>NUCLEOTIDE SEQUENCE [LARGE SCALE GENOMIC DNA]</scope>
    <source>
        <strain evidence="2 3">AM80</strain>
    </source>
</reference>
<dbReference type="EMBL" id="MKGL01000108">
    <property type="protein sequence ID" value="RNF06459.1"/>
    <property type="molecule type" value="Genomic_DNA"/>
</dbReference>
<dbReference type="RefSeq" id="XP_029239268.1">
    <property type="nucleotide sequence ID" value="XM_029380863.1"/>
</dbReference>
<dbReference type="VEuPathDB" id="TriTrypDB:TRSC58_07446"/>